<dbReference type="RefSeq" id="WP_136502113.1">
    <property type="nucleotide sequence ID" value="NZ_SSUX01000011.1"/>
</dbReference>
<evidence type="ECO:0000256" key="1">
    <source>
        <dbReference type="ARBA" id="ARBA00022741"/>
    </source>
</evidence>
<evidence type="ECO:0000313" key="5">
    <source>
        <dbReference type="Proteomes" id="UP000309618"/>
    </source>
</evidence>
<dbReference type="EMBL" id="SSUX01000011">
    <property type="protein sequence ID" value="THJ43674.1"/>
    <property type="molecule type" value="Genomic_DNA"/>
</dbReference>
<organism evidence="4 5">
    <name type="scientific">Aeromonas veronii</name>
    <dbReference type="NCBI Taxonomy" id="654"/>
    <lineage>
        <taxon>Bacteria</taxon>
        <taxon>Pseudomonadati</taxon>
        <taxon>Pseudomonadota</taxon>
        <taxon>Gammaproteobacteria</taxon>
        <taxon>Aeromonadales</taxon>
        <taxon>Aeromonadaceae</taxon>
        <taxon>Aeromonas</taxon>
    </lineage>
</organism>
<comment type="caution">
    <text evidence="4">The sequence shown here is derived from an EMBL/GenBank/DDBJ whole genome shotgun (WGS) entry which is preliminary data.</text>
</comment>
<accession>A0A4S5CD08</accession>
<gene>
    <name evidence="4" type="ORF">E8Q35_15320</name>
</gene>
<dbReference type="InterPro" id="IPR050534">
    <property type="entry name" value="Coronavir_polyprotein_1ab"/>
</dbReference>
<dbReference type="Gene3D" id="2.30.30.940">
    <property type="match status" value="1"/>
</dbReference>
<dbReference type="PANTHER" id="PTHR43788:SF6">
    <property type="entry name" value="DNA HELICASE B"/>
    <property type="match status" value="1"/>
</dbReference>
<dbReference type="Proteomes" id="UP000309618">
    <property type="component" value="Unassembled WGS sequence"/>
</dbReference>
<dbReference type="CDD" id="cd17933">
    <property type="entry name" value="DEXSc_RecD-like"/>
    <property type="match status" value="1"/>
</dbReference>
<dbReference type="GO" id="GO:0005524">
    <property type="term" value="F:ATP binding"/>
    <property type="evidence" value="ECO:0007669"/>
    <property type="project" value="UniProtKB-KW"/>
</dbReference>
<dbReference type="Pfam" id="PF13604">
    <property type="entry name" value="AAA_30"/>
    <property type="match status" value="1"/>
</dbReference>
<dbReference type="InterPro" id="IPR027785">
    <property type="entry name" value="UvrD-like_helicase_C"/>
</dbReference>
<sequence>MTMKSTNILSIDVTIRGIRYFNSGNRFIIFDCLHEGENVRLVGHLHSSLSQTHDQKLFENVLYHVHGTWESHYQYGKQFHFCALSQKGSIDRVALQRMCFDTLPTSTAEALYNQFGFYLGEAIKRSDRILLSLTTPEQLATLQDFLGIETLNAPTHTAVEHLQPKAPPAPESCRLDDLPDEWAQDISRHQHPDTFLADLYGWYLSETQSWLDAPRIKDIELHAMNRNKSIQSRAQAYLYAVLRHNERMGNTMMRFDKAATNCKRFVGELQRSDLDPAYFTIWSDDFGVWVQRTIIHSIISSLSRSLASFMNTTAAIANPTSLPGSLDNTQKAAVEMVLKESISIITGGPGTGKTFTTKIIIEAMCLSADDILLLALAGKSAQRLSEATGLKSSTIHSALHFADDNRLGQSKHSLPPVRVVIIDEVSTIGILIFYRLILSLSLMEPRPKIVLLGDSNQLESIEMGCVLKSLIDAGIPSIALQHNHRTSHSDFDDLTHQCLSGTLCLDHPGIQTIRAKNNDELIGMLTTYAGRIPAAYDIDLIHQYQLLAPSYSGQIGIDRLNVICQECLNPAPPLACTPHFKPGDKIQLTQNTNQYKNGEIGQIVSEQNGFLKIRLQNRTTLAKPSDVALAYVLSIHKFIGSEADVIVYISSFETTFELDKQLIYTMLTRAKRAIYIVTTNGKEKIQLMEPEERTCNFKQILQQELGSKQA</sequence>
<name>A0A4S5CD08_AERVE</name>
<reference evidence="4 5" key="1">
    <citation type="submission" date="2019-04" db="EMBL/GenBank/DDBJ databases">
        <title>Comparative genomics of Aeromonas veronii strains pathogenic to fish.</title>
        <authorList>
            <person name="Cascarano M.C."/>
            <person name="Smyrli M."/>
            <person name="Katharios P."/>
        </authorList>
    </citation>
    <scope>NUCLEOTIDE SEQUENCE [LARGE SCALE GENOMIC DNA]</scope>
    <source>
        <strain evidence="4 5">XU1</strain>
    </source>
</reference>
<feature type="domain" description="UvrD-like helicase C-terminal" evidence="3">
    <location>
        <begin position="629"/>
        <end position="677"/>
    </location>
</feature>
<proteinExistence type="predicted"/>
<dbReference type="PANTHER" id="PTHR43788">
    <property type="entry name" value="DNA2/NAM7 HELICASE FAMILY MEMBER"/>
    <property type="match status" value="1"/>
</dbReference>
<dbReference type="Gene3D" id="3.40.50.300">
    <property type="entry name" value="P-loop containing nucleotide triphosphate hydrolases"/>
    <property type="match status" value="2"/>
</dbReference>
<evidence type="ECO:0000256" key="2">
    <source>
        <dbReference type="ARBA" id="ARBA00022840"/>
    </source>
</evidence>
<dbReference type="CDD" id="cd18809">
    <property type="entry name" value="SF1_C_RecD"/>
    <property type="match status" value="1"/>
</dbReference>
<dbReference type="Pfam" id="PF13538">
    <property type="entry name" value="UvrD_C_2"/>
    <property type="match status" value="1"/>
</dbReference>
<dbReference type="AlphaFoldDB" id="A0A4S5CD08"/>
<dbReference type="InterPro" id="IPR027417">
    <property type="entry name" value="P-loop_NTPase"/>
</dbReference>
<evidence type="ECO:0000313" key="4">
    <source>
        <dbReference type="EMBL" id="THJ43674.1"/>
    </source>
</evidence>
<keyword evidence="2" id="KW-0067">ATP-binding</keyword>
<dbReference type="SUPFAM" id="SSF52540">
    <property type="entry name" value="P-loop containing nucleoside triphosphate hydrolases"/>
    <property type="match status" value="1"/>
</dbReference>
<protein>
    <recommendedName>
        <fullName evidence="3">UvrD-like helicase C-terminal domain-containing protein</fullName>
    </recommendedName>
</protein>
<dbReference type="GO" id="GO:0003678">
    <property type="term" value="F:DNA helicase activity"/>
    <property type="evidence" value="ECO:0007669"/>
    <property type="project" value="UniProtKB-ARBA"/>
</dbReference>
<keyword evidence="1" id="KW-0547">Nucleotide-binding</keyword>
<evidence type="ECO:0000259" key="3">
    <source>
        <dbReference type="Pfam" id="PF13538"/>
    </source>
</evidence>